<evidence type="ECO:0000313" key="1">
    <source>
        <dbReference type="EMBL" id="SVB74813.1"/>
    </source>
</evidence>
<organism evidence="1">
    <name type="scientific">marine metagenome</name>
    <dbReference type="NCBI Taxonomy" id="408172"/>
    <lineage>
        <taxon>unclassified sequences</taxon>
        <taxon>metagenomes</taxon>
        <taxon>ecological metagenomes</taxon>
    </lineage>
</organism>
<accession>A0A382GJJ0</accession>
<reference evidence="1" key="1">
    <citation type="submission" date="2018-05" db="EMBL/GenBank/DDBJ databases">
        <authorList>
            <person name="Lanie J.A."/>
            <person name="Ng W.-L."/>
            <person name="Kazmierczak K.M."/>
            <person name="Andrzejewski T.M."/>
            <person name="Davidsen T.M."/>
            <person name="Wayne K.J."/>
            <person name="Tettelin H."/>
            <person name="Glass J.I."/>
            <person name="Rusch D."/>
            <person name="Podicherti R."/>
            <person name="Tsui H.-C.T."/>
            <person name="Winkler M.E."/>
        </authorList>
    </citation>
    <scope>NUCLEOTIDE SEQUENCE</scope>
</reference>
<gene>
    <name evidence="1" type="ORF">METZ01_LOCUS227667</name>
</gene>
<dbReference type="EMBL" id="UINC01055666">
    <property type="protein sequence ID" value="SVB74813.1"/>
    <property type="molecule type" value="Genomic_DNA"/>
</dbReference>
<dbReference type="AlphaFoldDB" id="A0A382GJJ0"/>
<name>A0A382GJJ0_9ZZZZ</name>
<proteinExistence type="predicted"/>
<protein>
    <submittedName>
        <fullName evidence="1">Uncharacterized protein</fullName>
    </submittedName>
</protein>
<sequence>MNSSVPETIEMTLRNAFCLRVPQKWMRDSWVQGGVVFE</sequence>